<gene>
    <name evidence="3" type="ORF">MP11Mi_07680</name>
</gene>
<dbReference type="EC" id="1.-.-.-" evidence="3"/>
<dbReference type="InterPro" id="IPR011251">
    <property type="entry name" value="Luciferase-like_dom"/>
</dbReference>
<proteinExistence type="predicted"/>
<dbReference type="AlphaFoldDB" id="A0AA97CSL7"/>
<reference evidence="3" key="1">
    <citation type="submission" date="2023-06" db="EMBL/GenBank/DDBJ databases">
        <title>Gordonia sp. nov. and Pseudochrobactrum sp. nov., two species isolated from the burying beetle Nicrophorus vespilloides.</title>
        <authorList>
            <person name="Poehlein A."/>
            <person name="Guzman J."/>
            <person name="Daniel R."/>
            <person name="Vilcinskas A."/>
        </authorList>
    </citation>
    <scope>NUCLEOTIDE SEQUENCE</scope>
    <source>
        <strain evidence="3">MP11Mi</strain>
    </source>
</reference>
<dbReference type="NCBIfam" id="TIGR03559">
    <property type="entry name" value="F420_Rv3520c"/>
    <property type="match status" value="1"/>
</dbReference>
<keyword evidence="1 3" id="KW-0560">Oxidoreductase</keyword>
<dbReference type="PANTHER" id="PTHR43244:SF1">
    <property type="entry name" value="5,10-METHYLENETETRAHYDROMETHANOPTERIN REDUCTASE"/>
    <property type="match status" value="1"/>
</dbReference>
<dbReference type="Gene3D" id="3.20.20.30">
    <property type="entry name" value="Luciferase-like domain"/>
    <property type="match status" value="1"/>
</dbReference>
<dbReference type="Pfam" id="PF00296">
    <property type="entry name" value="Bac_luciferase"/>
    <property type="match status" value="1"/>
</dbReference>
<sequence length="367" mass="40255">MGVTLGLSMVWNNRGMTMKLGMPINYAGDFRETIDNLRDFESVGVRRVTVPEAYSFDAVSQLGYIAARTETMELQTGILPMYSRTPTNLAMTAAGMDYISGGRFILGIGASGPQVIEGFHGVKYDYPLGRAREHADICRQVWRREKVEHRGKSYQLPLTEEDGGSGLGKSLKIINHPVRERIPMLLAAIGPKNVELAAELYEEFQPFLFHPDYVDAAFGPALEAGRAKRDPALGDLSIVVQTSTLITDDEEKAEAALNAVRHHSALYIGGMGARGKNFYNSLVQRYGYVDEAKTIQDLYLDGRKEEAAAAVPDELVRAMSLIGPRSYVQERVEAFRSADVGVILASPAAATHAGRVEDMRVLAEIIG</sequence>
<evidence type="ECO:0000256" key="1">
    <source>
        <dbReference type="ARBA" id="ARBA00023002"/>
    </source>
</evidence>
<organism evidence="3">
    <name type="scientific">Gordonia sp. MP11Mi</name>
    <dbReference type="NCBI Taxonomy" id="3022769"/>
    <lineage>
        <taxon>Bacteria</taxon>
        <taxon>Bacillati</taxon>
        <taxon>Actinomycetota</taxon>
        <taxon>Actinomycetes</taxon>
        <taxon>Mycobacteriales</taxon>
        <taxon>Gordoniaceae</taxon>
        <taxon>Gordonia</taxon>
    </lineage>
</organism>
<dbReference type="InterPro" id="IPR019951">
    <property type="entry name" value="F420_OxRdatse_Rv3520c_pred"/>
</dbReference>
<evidence type="ECO:0000259" key="2">
    <source>
        <dbReference type="Pfam" id="PF00296"/>
    </source>
</evidence>
<dbReference type="SUPFAM" id="SSF51679">
    <property type="entry name" value="Bacterial luciferase-like"/>
    <property type="match status" value="1"/>
</dbReference>
<dbReference type="CDD" id="cd01097">
    <property type="entry name" value="Tetrahydromethanopterin_reductase"/>
    <property type="match status" value="1"/>
</dbReference>
<dbReference type="InterPro" id="IPR050564">
    <property type="entry name" value="F420-G6PD/mer"/>
</dbReference>
<dbReference type="InterPro" id="IPR036661">
    <property type="entry name" value="Luciferase-like_sf"/>
</dbReference>
<dbReference type="EMBL" id="CP128986">
    <property type="protein sequence ID" value="WOC11691.1"/>
    <property type="molecule type" value="Genomic_DNA"/>
</dbReference>
<protein>
    <submittedName>
        <fullName evidence="3">Coenzyme F420-dependent oxidoreductase</fullName>
        <ecNumber evidence="3">1.-.-.-</ecNumber>
    </submittedName>
</protein>
<feature type="domain" description="Luciferase-like" evidence="2">
    <location>
        <begin position="23"/>
        <end position="338"/>
    </location>
</feature>
<evidence type="ECO:0000313" key="3">
    <source>
        <dbReference type="EMBL" id="WOC11691.1"/>
    </source>
</evidence>
<name>A0AA97CSL7_9ACTN</name>
<dbReference type="GO" id="GO:0016705">
    <property type="term" value="F:oxidoreductase activity, acting on paired donors, with incorporation or reduction of molecular oxygen"/>
    <property type="evidence" value="ECO:0007669"/>
    <property type="project" value="InterPro"/>
</dbReference>
<accession>A0AA97CSL7</accession>
<dbReference type="PANTHER" id="PTHR43244">
    <property type="match status" value="1"/>
</dbReference>